<sequence>MTILVGYKPSAESRAALRTALQIAERSGENVVVLNAGPGGEHRTSSSMTEETRRELNSILAASSATTEFREYARGNTTMDEFKTVAAEIRPSMIVIGIRHRSGFGRLMMGSVGDQILQEMHEPVLAVKATQDQDLTSPDATPEITGDADPKQVES</sequence>
<evidence type="ECO:0000259" key="3">
    <source>
        <dbReference type="Pfam" id="PF00582"/>
    </source>
</evidence>
<dbReference type="Proteomes" id="UP001224674">
    <property type="component" value="Chromosome"/>
</dbReference>
<dbReference type="CDD" id="cd00293">
    <property type="entry name" value="USP-like"/>
    <property type="match status" value="1"/>
</dbReference>
<gene>
    <name evidence="4" type="ORF">QDX21_11690</name>
</gene>
<dbReference type="InterPro" id="IPR006015">
    <property type="entry name" value="Universal_stress_UspA"/>
</dbReference>
<dbReference type="Gene3D" id="3.40.50.620">
    <property type="entry name" value="HUPs"/>
    <property type="match status" value="1"/>
</dbReference>
<name>A0AAJ6DCA1_9MICC</name>
<proteinExistence type="inferred from homology"/>
<dbReference type="PRINTS" id="PR01438">
    <property type="entry name" value="UNVRSLSTRESS"/>
</dbReference>
<dbReference type="Pfam" id="PF00582">
    <property type="entry name" value="Usp"/>
    <property type="match status" value="1"/>
</dbReference>
<dbReference type="EMBL" id="CP122566">
    <property type="protein sequence ID" value="WGH92941.1"/>
    <property type="molecule type" value="Genomic_DNA"/>
</dbReference>
<dbReference type="PANTHER" id="PTHR46268:SF6">
    <property type="entry name" value="UNIVERSAL STRESS PROTEIN UP12"/>
    <property type="match status" value="1"/>
</dbReference>
<feature type="region of interest" description="Disordered" evidence="2">
    <location>
        <begin position="130"/>
        <end position="155"/>
    </location>
</feature>
<reference evidence="4 5" key="1">
    <citation type="submission" date="2023-03" db="EMBL/GenBank/DDBJ databases">
        <title>Complete genome sequences of several Auritidibacter ignavus strains isolated from ear infections.</title>
        <authorList>
            <person name="Baehr T."/>
            <person name="Baumhoegger A.M."/>
        </authorList>
    </citation>
    <scope>NUCLEOTIDE SEQUENCE [LARGE SCALE GENOMIC DNA]</scope>
    <source>
        <strain evidence="4 5">BABAE-6</strain>
    </source>
</reference>
<evidence type="ECO:0000256" key="1">
    <source>
        <dbReference type="ARBA" id="ARBA00008791"/>
    </source>
</evidence>
<keyword evidence="5" id="KW-1185">Reference proteome</keyword>
<accession>A0AAJ6DCA1</accession>
<evidence type="ECO:0000256" key="2">
    <source>
        <dbReference type="SAM" id="MobiDB-lite"/>
    </source>
</evidence>
<dbReference type="InterPro" id="IPR014729">
    <property type="entry name" value="Rossmann-like_a/b/a_fold"/>
</dbReference>
<evidence type="ECO:0000313" key="5">
    <source>
        <dbReference type="Proteomes" id="UP001224674"/>
    </source>
</evidence>
<feature type="compositionally biased region" description="Polar residues" evidence="2">
    <location>
        <begin position="130"/>
        <end position="139"/>
    </location>
</feature>
<dbReference type="PANTHER" id="PTHR46268">
    <property type="entry name" value="STRESS RESPONSE PROTEIN NHAX"/>
    <property type="match status" value="1"/>
</dbReference>
<dbReference type="AlphaFoldDB" id="A0AAJ6DCA1"/>
<evidence type="ECO:0000313" key="4">
    <source>
        <dbReference type="EMBL" id="WGH92941.1"/>
    </source>
</evidence>
<dbReference type="RefSeq" id="WP_110100737.1">
    <property type="nucleotide sequence ID" value="NZ_CP122561.1"/>
</dbReference>
<dbReference type="SUPFAM" id="SSF52402">
    <property type="entry name" value="Adenine nucleotide alpha hydrolases-like"/>
    <property type="match status" value="1"/>
</dbReference>
<protein>
    <submittedName>
        <fullName evidence="4">Universal stress protein</fullName>
    </submittedName>
</protein>
<feature type="domain" description="UspA" evidence="3">
    <location>
        <begin position="2"/>
        <end position="128"/>
    </location>
</feature>
<dbReference type="InterPro" id="IPR006016">
    <property type="entry name" value="UspA"/>
</dbReference>
<comment type="similarity">
    <text evidence="1">Belongs to the universal stress protein A family.</text>
</comment>
<organism evidence="4 5">
    <name type="scientific">Auritidibacter ignavus</name>
    <dbReference type="NCBI Taxonomy" id="678932"/>
    <lineage>
        <taxon>Bacteria</taxon>
        <taxon>Bacillati</taxon>
        <taxon>Actinomycetota</taxon>
        <taxon>Actinomycetes</taxon>
        <taxon>Micrococcales</taxon>
        <taxon>Micrococcaceae</taxon>
        <taxon>Auritidibacter</taxon>
    </lineage>
</organism>